<name>A0A7X0SGM1_9BACL</name>
<dbReference type="AlphaFoldDB" id="A0A7X0SGM1"/>
<dbReference type="PIRSF" id="PIRSF000538">
    <property type="entry name" value="GlpK"/>
    <property type="match status" value="1"/>
</dbReference>
<evidence type="ECO:0000259" key="5">
    <source>
        <dbReference type="Pfam" id="PF02782"/>
    </source>
</evidence>
<dbReference type="CDD" id="cd07808">
    <property type="entry name" value="ASKHA_NBD_FGGY_EcXK-like"/>
    <property type="match status" value="1"/>
</dbReference>
<dbReference type="RefSeq" id="WP_185127276.1">
    <property type="nucleotide sequence ID" value="NZ_JACJVO010000002.1"/>
</dbReference>
<dbReference type="GO" id="GO:0016301">
    <property type="term" value="F:kinase activity"/>
    <property type="evidence" value="ECO:0007669"/>
    <property type="project" value="UniProtKB-KW"/>
</dbReference>
<sequence>MDIQPLLLGVDIGSTSVKCVAVEPDGTVAAAATGTYPIASPRPGWVEQRPEHWWRAAARAIRECVAGTDASRIAAVSFSGNMSAMVLADRRGRPVRPSMLVADTRAARQAEWLKERYGEEIAAMTGNEPLAAFVAPRLLWLRENDPGALTESSRFAFPKDYIRFRLTGEWATEPTDAGNTLLFDPAKGDWAWKLIRELGIDPALFPPLCSSAEKIGRVTKEAAVRTGLPEGTPVVAGGADMACSQLGTGILAAGETAVTLSTSIQVVTPLREPIRNLAGFTFHPSAVKGTFYAMGSVFTGGLGVDWGLRMLTGDSVSAAPDRNKLERWTEAMKDIPPGSRGLLFLPFLVGSGSPSFDERDRASWLGLTLGQDKPLLLHSVLEGISYNIRDNLELLERAGIPVRELRIGGGGSRNPVWCRMVGNVAGKPASLIGNRDASALGAAMLAGIGTGCYASAEDAVAQAVRLTQRLEPEPDAAGRYDEMYPDYQEVCRSLNRYYVGRKRDR</sequence>
<dbReference type="InterPro" id="IPR018485">
    <property type="entry name" value="FGGY_C"/>
</dbReference>
<dbReference type="Pfam" id="PF02782">
    <property type="entry name" value="FGGY_C"/>
    <property type="match status" value="1"/>
</dbReference>
<comment type="similarity">
    <text evidence="1">Belongs to the FGGY kinase family.</text>
</comment>
<evidence type="ECO:0000256" key="2">
    <source>
        <dbReference type="ARBA" id="ARBA00022679"/>
    </source>
</evidence>
<dbReference type="GO" id="GO:0005975">
    <property type="term" value="P:carbohydrate metabolic process"/>
    <property type="evidence" value="ECO:0007669"/>
    <property type="project" value="InterPro"/>
</dbReference>
<dbReference type="SUPFAM" id="SSF53067">
    <property type="entry name" value="Actin-like ATPase domain"/>
    <property type="match status" value="2"/>
</dbReference>
<dbReference type="InterPro" id="IPR050406">
    <property type="entry name" value="FGGY_Carb_Kinase"/>
</dbReference>
<accession>A0A7X0SGM1</accession>
<evidence type="ECO:0008006" key="8">
    <source>
        <dbReference type="Google" id="ProtNLM"/>
    </source>
</evidence>
<evidence type="ECO:0000256" key="1">
    <source>
        <dbReference type="ARBA" id="ARBA00009156"/>
    </source>
</evidence>
<dbReference type="PANTHER" id="PTHR43095:SF5">
    <property type="entry name" value="XYLULOSE KINASE"/>
    <property type="match status" value="1"/>
</dbReference>
<organism evidence="6 7">
    <name type="scientific">Cohnella zeiphila</name>
    <dbReference type="NCBI Taxonomy" id="2761120"/>
    <lineage>
        <taxon>Bacteria</taxon>
        <taxon>Bacillati</taxon>
        <taxon>Bacillota</taxon>
        <taxon>Bacilli</taxon>
        <taxon>Bacillales</taxon>
        <taxon>Paenibacillaceae</taxon>
        <taxon>Cohnella</taxon>
    </lineage>
</organism>
<dbReference type="InterPro" id="IPR000577">
    <property type="entry name" value="Carb_kinase_FGGY"/>
</dbReference>
<keyword evidence="2" id="KW-0808">Transferase</keyword>
<dbReference type="InterPro" id="IPR043129">
    <property type="entry name" value="ATPase_NBD"/>
</dbReference>
<protein>
    <recommendedName>
        <fullName evidence="8">Xylulokinase</fullName>
    </recommendedName>
</protein>
<reference evidence="6 7" key="1">
    <citation type="submission" date="2020-08" db="EMBL/GenBank/DDBJ databases">
        <title>Cohnella phylogeny.</title>
        <authorList>
            <person name="Dunlap C."/>
        </authorList>
    </citation>
    <scope>NUCLEOTIDE SEQUENCE [LARGE SCALE GENOMIC DNA]</scope>
    <source>
        <strain evidence="6 7">CBP 2801</strain>
    </source>
</reference>
<evidence type="ECO:0000256" key="3">
    <source>
        <dbReference type="ARBA" id="ARBA00022777"/>
    </source>
</evidence>
<feature type="domain" description="Carbohydrate kinase FGGY N-terminal" evidence="4">
    <location>
        <begin position="7"/>
        <end position="247"/>
    </location>
</feature>
<feature type="domain" description="Carbohydrate kinase FGGY C-terminal" evidence="5">
    <location>
        <begin position="260"/>
        <end position="448"/>
    </location>
</feature>
<evidence type="ECO:0000313" key="6">
    <source>
        <dbReference type="EMBL" id="MBB6729604.1"/>
    </source>
</evidence>
<dbReference type="Proteomes" id="UP000564644">
    <property type="component" value="Unassembled WGS sequence"/>
</dbReference>
<dbReference type="InterPro" id="IPR018484">
    <property type="entry name" value="FGGY_N"/>
</dbReference>
<dbReference type="EMBL" id="JACJVO010000002">
    <property type="protein sequence ID" value="MBB6729604.1"/>
    <property type="molecule type" value="Genomic_DNA"/>
</dbReference>
<gene>
    <name evidence="6" type="ORF">H7C18_01685</name>
</gene>
<dbReference type="Gene3D" id="3.30.420.40">
    <property type="match status" value="2"/>
</dbReference>
<comment type="caution">
    <text evidence="6">The sequence shown here is derived from an EMBL/GenBank/DDBJ whole genome shotgun (WGS) entry which is preliminary data.</text>
</comment>
<dbReference type="PANTHER" id="PTHR43095">
    <property type="entry name" value="SUGAR KINASE"/>
    <property type="match status" value="1"/>
</dbReference>
<keyword evidence="3" id="KW-0418">Kinase</keyword>
<keyword evidence="7" id="KW-1185">Reference proteome</keyword>
<evidence type="ECO:0000259" key="4">
    <source>
        <dbReference type="Pfam" id="PF00370"/>
    </source>
</evidence>
<proteinExistence type="inferred from homology"/>
<dbReference type="Pfam" id="PF00370">
    <property type="entry name" value="FGGY_N"/>
    <property type="match status" value="1"/>
</dbReference>
<evidence type="ECO:0000313" key="7">
    <source>
        <dbReference type="Proteomes" id="UP000564644"/>
    </source>
</evidence>